<dbReference type="Pfam" id="PF01546">
    <property type="entry name" value="Peptidase_M20"/>
    <property type="match status" value="1"/>
</dbReference>
<evidence type="ECO:0000256" key="5">
    <source>
        <dbReference type="PROSITE-ProRule" id="PRU00221"/>
    </source>
</evidence>
<evidence type="ECO:0000313" key="7">
    <source>
        <dbReference type="EMBL" id="CCH60071.1"/>
    </source>
</evidence>
<dbReference type="InterPro" id="IPR001680">
    <property type="entry name" value="WD40_rpt"/>
</dbReference>
<dbReference type="InterPro" id="IPR036322">
    <property type="entry name" value="WD40_repeat_dom_sf"/>
</dbReference>
<dbReference type="PIRSF" id="PIRSF037237">
    <property type="entry name" value="Peptidase_WD_repeats_DUG2"/>
    <property type="match status" value="1"/>
</dbReference>
<dbReference type="STRING" id="1071380.I2H119"/>
<protein>
    <recommendedName>
        <fullName evidence="6">Peptidase M20 dimerisation domain-containing protein</fullName>
    </recommendedName>
</protein>
<dbReference type="GO" id="GO:0006508">
    <property type="term" value="P:proteolysis"/>
    <property type="evidence" value="ECO:0007669"/>
    <property type="project" value="UniProtKB-KW"/>
</dbReference>
<dbReference type="InterPro" id="IPR051458">
    <property type="entry name" value="Cyt/Met_Dipeptidase"/>
</dbReference>
<dbReference type="Gene3D" id="2.130.10.10">
    <property type="entry name" value="YVTN repeat-like/Quinoprotein amine dehydrogenase"/>
    <property type="match status" value="2"/>
</dbReference>
<dbReference type="SUPFAM" id="SSF53187">
    <property type="entry name" value="Zn-dependent exopeptidases"/>
    <property type="match status" value="1"/>
</dbReference>
<dbReference type="InterPro" id="IPR011650">
    <property type="entry name" value="Peptidase_M20_dimer"/>
</dbReference>
<dbReference type="EMBL" id="HE806318">
    <property type="protein sequence ID" value="CCH60071.1"/>
    <property type="molecule type" value="Genomic_DNA"/>
</dbReference>
<keyword evidence="4" id="KW-0378">Hydrolase</keyword>
<keyword evidence="3" id="KW-0479">Metal-binding</keyword>
<dbReference type="PANTHER" id="PTHR43270">
    <property type="entry name" value="BETA-ALA-HIS DIPEPTIDASE"/>
    <property type="match status" value="1"/>
</dbReference>
<dbReference type="GO" id="GO:0005737">
    <property type="term" value="C:cytoplasm"/>
    <property type="evidence" value="ECO:0007669"/>
    <property type="project" value="EnsemblFungi"/>
</dbReference>
<evidence type="ECO:0000256" key="4">
    <source>
        <dbReference type="ARBA" id="ARBA00022801"/>
    </source>
</evidence>
<dbReference type="GO" id="GO:0036374">
    <property type="term" value="F:glutathione hydrolase activity"/>
    <property type="evidence" value="ECO:0007669"/>
    <property type="project" value="EnsemblFungi"/>
</dbReference>
<dbReference type="GeneID" id="14495051"/>
<dbReference type="GO" id="GO:0061672">
    <property type="term" value="C:glutathione hydrolase complex"/>
    <property type="evidence" value="ECO:0007669"/>
    <property type="project" value="EnsemblFungi"/>
</dbReference>
<dbReference type="Pfam" id="PF07687">
    <property type="entry name" value="M20_dimer"/>
    <property type="match status" value="1"/>
</dbReference>
<dbReference type="AlphaFoldDB" id="I2H119"/>
<dbReference type="GO" id="GO:0042802">
    <property type="term" value="F:identical protein binding"/>
    <property type="evidence" value="ECO:0007669"/>
    <property type="project" value="EnsemblFungi"/>
</dbReference>
<keyword evidence="5" id="KW-0853">WD repeat</keyword>
<dbReference type="FunCoup" id="I2H119">
    <property type="interactions" value="104"/>
</dbReference>
<evidence type="ECO:0000259" key="6">
    <source>
        <dbReference type="Pfam" id="PF07687"/>
    </source>
</evidence>
<dbReference type="GO" id="GO:0034399">
    <property type="term" value="C:nuclear periphery"/>
    <property type="evidence" value="ECO:0007669"/>
    <property type="project" value="EnsemblFungi"/>
</dbReference>
<dbReference type="SMART" id="SM00320">
    <property type="entry name" value="WD40"/>
    <property type="match status" value="6"/>
</dbReference>
<dbReference type="GO" id="GO:0006751">
    <property type="term" value="P:glutathione catabolic process"/>
    <property type="evidence" value="ECO:0007669"/>
    <property type="project" value="EnsemblFungi"/>
</dbReference>
<keyword evidence="2" id="KW-0645">Protease</keyword>
<dbReference type="PANTHER" id="PTHR43270:SF8">
    <property type="entry name" value="DI- AND TRIPEPTIDASE DUG2-RELATED"/>
    <property type="match status" value="1"/>
</dbReference>
<dbReference type="GO" id="GO:0046872">
    <property type="term" value="F:metal ion binding"/>
    <property type="evidence" value="ECO:0007669"/>
    <property type="project" value="UniProtKB-KW"/>
</dbReference>
<sequence>MQLINPVFLNKWNHEYSILSLVAYPKKRLLFAGTQDSKILVFNLYTYNLIKTIQLGQSLETNISSSVLYLTSSEDENYLFSASADSLVRVWSIGNENVSNGSSVTIQDLATIYSITDIGDIFSLRYLDSLDTLVLGCQDASLLYLDKTIERIKNKNSATLETDWNKLPHRRYDKFFDSKGPTGTSNPTSMESLSTSITSATNCIIEIPAENIIKYAHNGFIYSICKLDSNSNRLLNELHIHDTNISDKSSVSKLYKNCEHIITGGGDGLSKIWMFYRGLNGNIKLQLQHEGMDNKDCVLSQAIEFPFLYCGLIDGYIKIWDLNTKQLISALATNEKSDIISISVYKDHIFAINESGITLFHDNMTWFWNPNQGKVFTSDIMEQNKSNNSYYKSMNLLTGGDDGSLTIWNLDDCLHENPYGPGIHQPSCNPMHTTPSGCSMSWTHYQPAKLDTEDMIRTLKELVAFKTVSQFKDTSQLLASRRCAVHIQQLCVNMGAEKTQLIPTEDGKNPLVFAHFKSNSVCKEAKEEKRKKIIWYGHYDVISAGDPDLWKTAPFELTCEDGYMKGRGVSDNKGPIVAAIYSVATLFQQNNLANDVYFLIEGNEETGSQGLKMACEKLQSLIGDEVDWILLSNSTWIDRKHPCMNYGLRGVINAKITVTSDEPNRHSGVDGGVHVEPAADLIYVISKLRNENNLISIPNFYDSLKPLSSVEQDRMKQILEIADFEKNVTLSEIVTRWTKPSLSITTLEMSGPGNITVIPKSASIGVSIRLVPEQSMDSVKENFVKFLEDSFKSLNSPNHLKIYIVNEADAWLGDPTNHAYSIISKEIENTWNIEPLFVREGGSIPCIRTLEKLFKAPAVQIPCGQSTDNAHLDNENLRIKNFTQMAKILSSILNKL</sequence>
<dbReference type="OMA" id="HATVCVD"/>
<evidence type="ECO:0000256" key="2">
    <source>
        <dbReference type="ARBA" id="ARBA00022670"/>
    </source>
</evidence>
<keyword evidence="8" id="KW-1185">Reference proteome</keyword>
<dbReference type="InParanoid" id="I2H119"/>
<dbReference type="SUPFAM" id="SSF50978">
    <property type="entry name" value="WD40 repeat-like"/>
    <property type="match status" value="1"/>
</dbReference>
<feature type="repeat" description="WD" evidence="5">
    <location>
        <begin position="60"/>
        <end position="93"/>
    </location>
</feature>
<dbReference type="KEGG" id="tbl:TBLA_0C02620"/>
<feature type="domain" description="Peptidase M20 dimerisation" evidence="6">
    <location>
        <begin position="646"/>
        <end position="791"/>
    </location>
</feature>
<dbReference type="InterPro" id="IPR002933">
    <property type="entry name" value="Peptidase_M20"/>
</dbReference>
<dbReference type="HOGENOM" id="CLU_008535_0_0_1"/>
<dbReference type="Proteomes" id="UP000002866">
    <property type="component" value="Chromosome 3"/>
</dbReference>
<dbReference type="InterPro" id="IPR017149">
    <property type="entry name" value="GSH_degradosome_Dug2"/>
</dbReference>
<dbReference type="RefSeq" id="XP_004179590.1">
    <property type="nucleotide sequence ID" value="XM_004179542.1"/>
</dbReference>
<name>I2H119_HENB6</name>
<evidence type="ECO:0000256" key="1">
    <source>
        <dbReference type="ARBA" id="ARBA00006247"/>
    </source>
</evidence>
<gene>
    <name evidence="7" type="primary">TBLA0C02620</name>
    <name evidence="7" type="ORF">TBLA_0C02620</name>
</gene>
<accession>I2H119</accession>
<proteinExistence type="inferred from homology"/>
<dbReference type="PROSITE" id="PS50082">
    <property type="entry name" value="WD_REPEATS_2"/>
    <property type="match status" value="1"/>
</dbReference>
<dbReference type="InterPro" id="IPR015943">
    <property type="entry name" value="WD40/YVTN_repeat-like_dom_sf"/>
</dbReference>
<dbReference type="Gene3D" id="3.30.70.360">
    <property type="match status" value="1"/>
</dbReference>
<dbReference type="Gene3D" id="3.40.630.10">
    <property type="entry name" value="Zn peptidases"/>
    <property type="match status" value="1"/>
</dbReference>
<organism evidence="7 8">
    <name type="scientific">Henningerozyma blattae (strain ATCC 34711 / CBS 6284 / DSM 70876 / NBRC 10599 / NRRL Y-10934 / UCD 77-7)</name>
    <name type="common">Yeast</name>
    <name type="synonym">Tetrapisispora blattae</name>
    <dbReference type="NCBI Taxonomy" id="1071380"/>
    <lineage>
        <taxon>Eukaryota</taxon>
        <taxon>Fungi</taxon>
        <taxon>Dikarya</taxon>
        <taxon>Ascomycota</taxon>
        <taxon>Saccharomycotina</taxon>
        <taxon>Saccharomycetes</taxon>
        <taxon>Saccharomycetales</taxon>
        <taxon>Saccharomycetaceae</taxon>
        <taxon>Henningerozyma</taxon>
    </lineage>
</organism>
<dbReference type="Pfam" id="PF00400">
    <property type="entry name" value="WD40"/>
    <property type="match status" value="1"/>
</dbReference>
<evidence type="ECO:0000313" key="8">
    <source>
        <dbReference type="Proteomes" id="UP000002866"/>
    </source>
</evidence>
<comment type="similarity">
    <text evidence="1">Belongs to the peptidase M20A family.</text>
</comment>
<evidence type="ECO:0000256" key="3">
    <source>
        <dbReference type="ARBA" id="ARBA00022723"/>
    </source>
</evidence>
<dbReference type="OrthoDB" id="7832001at2759"/>
<dbReference type="eggNOG" id="KOG2276">
    <property type="taxonomic scope" value="Eukaryota"/>
</dbReference>
<reference evidence="7 8" key="1">
    <citation type="journal article" date="2011" name="Proc. Natl. Acad. Sci. U.S.A.">
        <title>Evolutionary erosion of yeast sex chromosomes by mating-type switching accidents.</title>
        <authorList>
            <person name="Gordon J.L."/>
            <person name="Armisen D."/>
            <person name="Proux-Wera E."/>
            <person name="Oheigeartaigh S.S."/>
            <person name="Byrne K.P."/>
            <person name="Wolfe K.H."/>
        </authorList>
    </citation>
    <scope>NUCLEOTIDE SEQUENCE [LARGE SCALE GENOMIC DNA]</scope>
    <source>
        <strain evidence="8">ATCC 34711 / CBS 6284 / DSM 70876 / NBRC 10599 / NRRL Y-10934 / UCD 77-7</strain>
    </source>
</reference>